<evidence type="ECO:0000313" key="2">
    <source>
        <dbReference type="Proteomes" id="UP000265566"/>
    </source>
</evidence>
<proteinExistence type="predicted"/>
<name>A0A396I9B7_MEDTR</name>
<organism evidence="1 2">
    <name type="scientific">Medicago truncatula</name>
    <name type="common">Barrel medic</name>
    <name type="synonym">Medicago tribuloides</name>
    <dbReference type="NCBI Taxonomy" id="3880"/>
    <lineage>
        <taxon>Eukaryota</taxon>
        <taxon>Viridiplantae</taxon>
        <taxon>Streptophyta</taxon>
        <taxon>Embryophyta</taxon>
        <taxon>Tracheophyta</taxon>
        <taxon>Spermatophyta</taxon>
        <taxon>Magnoliopsida</taxon>
        <taxon>eudicotyledons</taxon>
        <taxon>Gunneridae</taxon>
        <taxon>Pentapetalae</taxon>
        <taxon>rosids</taxon>
        <taxon>fabids</taxon>
        <taxon>Fabales</taxon>
        <taxon>Fabaceae</taxon>
        <taxon>Papilionoideae</taxon>
        <taxon>50 kb inversion clade</taxon>
        <taxon>NPAAA clade</taxon>
        <taxon>Hologalegina</taxon>
        <taxon>IRL clade</taxon>
        <taxon>Trifolieae</taxon>
        <taxon>Medicago</taxon>
    </lineage>
</organism>
<protein>
    <submittedName>
        <fullName evidence="1">Uncharacterized protein</fullName>
    </submittedName>
</protein>
<evidence type="ECO:0000313" key="1">
    <source>
        <dbReference type="EMBL" id="RHN60245.1"/>
    </source>
</evidence>
<dbReference type="Gramene" id="rna22515">
    <property type="protein sequence ID" value="RHN60245.1"/>
    <property type="gene ID" value="gene22515"/>
</dbReference>
<dbReference type="AlphaFoldDB" id="A0A396I9B7"/>
<sequence>MHLLTHKCMWYQISKRSSPPMEQLNIICKGSPPPYIISEVKELNPFTTTRLCCITRLDNATTITIFSTIYRTTPNYIVHLHIICIIKKTCPYTIKS</sequence>
<comment type="caution">
    <text evidence="1">The sequence shown here is derived from an EMBL/GenBank/DDBJ whole genome shotgun (WGS) entry which is preliminary data.</text>
</comment>
<reference evidence="2" key="1">
    <citation type="journal article" date="2018" name="Nat. Plants">
        <title>Whole-genome landscape of Medicago truncatula symbiotic genes.</title>
        <authorList>
            <person name="Pecrix Y."/>
            <person name="Staton S.E."/>
            <person name="Sallet E."/>
            <person name="Lelandais-Briere C."/>
            <person name="Moreau S."/>
            <person name="Carrere S."/>
            <person name="Blein T."/>
            <person name="Jardinaud M.F."/>
            <person name="Latrasse D."/>
            <person name="Zouine M."/>
            <person name="Zahm M."/>
            <person name="Kreplak J."/>
            <person name="Mayjonade B."/>
            <person name="Satge C."/>
            <person name="Perez M."/>
            <person name="Cauet S."/>
            <person name="Marande W."/>
            <person name="Chantry-Darmon C."/>
            <person name="Lopez-Roques C."/>
            <person name="Bouchez O."/>
            <person name="Berard A."/>
            <person name="Debelle F."/>
            <person name="Munos S."/>
            <person name="Bendahmane A."/>
            <person name="Berges H."/>
            <person name="Niebel A."/>
            <person name="Buitink J."/>
            <person name="Frugier F."/>
            <person name="Benhamed M."/>
            <person name="Crespi M."/>
            <person name="Gouzy J."/>
            <person name="Gamas P."/>
        </authorList>
    </citation>
    <scope>NUCLEOTIDE SEQUENCE [LARGE SCALE GENOMIC DNA]</scope>
    <source>
        <strain evidence="2">cv. Jemalong A17</strain>
    </source>
</reference>
<dbReference type="Proteomes" id="UP000265566">
    <property type="component" value="Chromosome 4"/>
</dbReference>
<gene>
    <name evidence="1" type="ORF">MtrunA17_Chr4g0023551</name>
</gene>
<dbReference type="EMBL" id="PSQE01000004">
    <property type="protein sequence ID" value="RHN60245.1"/>
    <property type="molecule type" value="Genomic_DNA"/>
</dbReference>
<accession>A0A396I9B7</accession>